<dbReference type="InterPro" id="IPR020904">
    <property type="entry name" value="Sc_DH/Rdtase_CS"/>
</dbReference>
<evidence type="ECO:0000313" key="4">
    <source>
        <dbReference type="Proteomes" id="UP000305654"/>
    </source>
</evidence>
<keyword evidence="4" id="KW-1185">Reference proteome</keyword>
<protein>
    <submittedName>
        <fullName evidence="3">Glucose 1-dehydrogenase</fullName>
        <ecNumber evidence="3">1.1.1.47</ecNumber>
    </submittedName>
</protein>
<dbReference type="Pfam" id="PF13561">
    <property type="entry name" value="adh_short_C2"/>
    <property type="match status" value="1"/>
</dbReference>
<dbReference type="AlphaFoldDB" id="A0A5R9J9J0"/>
<evidence type="ECO:0000256" key="1">
    <source>
        <dbReference type="ARBA" id="ARBA00006484"/>
    </source>
</evidence>
<dbReference type="Proteomes" id="UP000305654">
    <property type="component" value="Unassembled WGS sequence"/>
</dbReference>
<dbReference type="GO" id="GO:0047936">
    <property type="term" value="F:glucose 1-dehydrogenase [NAD(P)+] activity"/>
    <property type="evidence" value="ECO:0007669"/>
    <property type="project" value="UniProtKB-EC"/>
</dbReference>
<keyword evidence="2 3" id="KW-0560">Oxidoreductase</keyword>
<accession>A0A5R9J9J0</accession>
<dbReference type="EC" id="1.1.1.47" evidence="3"/>
<gene>
    <name evidence="3" type="ORF">FE263_07300</name>
</gene>
<sequence length="247" mass="24911">MARLNGKVAIVTGASKGIGAGIALRLAADGASVVVNYARSVDGAERVVSAIREAGGQATAVQADISQPEQIKTLFEKSRAAFGHVDILVNNAGIYEFGDLASITAESIDRQFGLNVRGLILATQAAAAAFPATGGVVVNISSGAGVTPIAQAQAYSATKGAVDNLTRSLALELGQRGIRVVGVAPGLTATEGTSEMGEEGAAPFVARTPLGRIGTPADIADAVAFVVSEDGRWITGETLQVGGGLRL</sequence>
<dbReference type="NCBIfam" id="NF005559">
    <property type="entry name" value="PRK07231.1"/>
    <property type="match status" value="1"/>
</dbReference>
<dbReference type="OrthoDB" id="9780084at2"/>
<dbReference type="PANTHER" id="PTHR43639:SF1">
    <property type="entry name" value="SHORT-CHAIN DEHYDROGENASE_REDUCTASE FAMILY PROTEIN"/>
    <property type="match status" value="1"/>
</dbReference>
<dbReference type="InterPro" id="IPR036291">
    <property type="entry name" value="NAD(P)-bd_dom_sf"/>
</dbReference>
<reference evidence="3 4" key="1">
    <citation type="submission" date="2019-05" db="EMBL/GenBank/DDBJ databases">
        <authorList>
            <person name="Pankratov T."/>
            <person name="Grouzdev D."/>
        </authorList>
    </citation>
    <scope>NUCLEOTIDE SEQUENCE [LARGE SCALE GENOMIC DNA]</scope>
    <source>
        <strain evidence="3 4">KEBCLARHB70R</strain>
    </source>
</reference>
<name>A0A5R9J9J0_9PROT</name>
<comment type="caution">
    <text evidence="3">The sequence shown here is derived from an EMBL/GenBank/DDBJ whole genome shotgun (WGS) entry which is preliminary data.</text>
</comment>
<proteinExistence type="inferred from homology"/>
<dbReference type="FunFam" id="3.40.50.720:FF:000084">
    <property type="entry name" value="Short-chain dehydrogenase reductase"/>
    <property type="match status" value="1"/>
</dbReference>
<dbReference type="RefSeq" id="WP_138325298.1">
    <property type="nucleotide sequence ID" value="NZ_VCDI01000002.1"/>
</dbReference>
<dbReference type="PANTHER" id="PTHR43639">
    <property type="entry name" value="OXIDOREDUCTASE, SHORT-CHAIN DEHYDROGENASE/REDUCTASE FAMILY (AFU_ORTHOLOGUE AFUA_5G02870)"/>
    <property type="match status" value="1"/>
</dbReference>
<evidence type="ECO:0000256" key="2">
    <source>
        <dbReference type="ARBA" id="ARBA00023002"/>
    </source>
</evidence>
<evidence type="ECO:0000313" key="3">
    <source>
        <dbReference type="EMBL" id="TLU73217.1"/>
    </source>
</evidence>
<organism evidence="3 4">
    <name type="scientific">Lichenicoccus roseus</name>
    <dbReference type="NCBI Taxonomy" id="2683649"/>
    <lineage>
        <taxon>Bacteria</taxon>
        <taxon>Pseudomonadati</taxon>
        <taxon>Pseudomonadota</taxon>
        <taxon>Alphaproteobacteria</taxon>
        <taxon>Acetobacterales</taxon>
        <taxon>Acetobacteraceae</taxon>
        <taxon>Lichenicoccus</taxon>
    </lineage>
</organism>
<comment type="similarity">
    <text evidence="1">Belongs to the short-chain dehydrogenases/reductases (SDR) family.</text>
</comment>
<dbReference type="EMBL" id="VCDI01000002">
    <property type="protein sequence ID" value="TLU73217.1"/>
    <property type="molecule type" value="Genomic_DNA"/>
</dbReference>
<dbReference type="Gene3D" id="3.40.50.720">
    <property type="entry name" value="NAD(P)-binding Rossmann-like Domain"/>
    <property type="match status" value="1"/>
</dbReference>
<dbReference type="InterPro" id="IPR002347">
    <property type="entry name" value="SDR_fam"/>
</dbReference>
<dbReference type="PROSITE" id="PS00061">
    <property type="entry name" value="ADH_SHORT"/>
    <property type="match status" value="1"/>
</dbReference>
<dbReference type="PRINTS" id="PR00080">
    <property type="entry name" value="SDRFAMILY"/>
</dbReference>
<dbReference type="PRINTS" id="PR00081">
    <property type="entry name" value="GDHRDH"/>
</dbReference>
<dbReference type="SUPFAM" id="SSF51735">
    <property type="entry name" value="NAD(P)-binding Rossmann-fold domains"/>
    <property type="match status" value="1"/>
</dbReference>